<evidence type="ECO:0000313" key="9">
    <source>
        <dbReference type="Proteomes" id="UP000614047"/>
    </source>
</evidence>
<sequence length="403" mass="43943">MKTTPASTGPLYVPAGTPRSPVPGDRTVRVAASTRRRVIARLLDMLVTLILFMTAMTPAYAFIFLAPDASPGKGMIATIASFWLAMAVWIALRVRLVARWGCTVGQRVAGIRVVRYEDGISPPDRKQARKRRFGSYDEGGRMTQVFWPFSDVWIHIRDKELGRCGHDLNVGTIVVLAQAPPPKTGDGAPSAPASGPHAQIWERRERIRRGLLAALLAVLAVVPFAFIYTVSRPDTDEPVRKPEAAFEADTFYPDEPRFENQLGDRPVAYTRTASRVLNSAAGCLAGAAGSRAREVLERARCEGRIEIAFRTADGVLVSGHVLRFPDEAAAATVERDLPHTGLRFVPGGPIRNPGGASIGQVGHRKRYVVATTAASPEQKDVERKVKDAFMLIHAPALNVIIWS</sequence>
<comment type="caution">
    <text evidence="8">The sequence shown here is derived from an EMBL/GenBank/DDBJ whole genome shotgun (WGS) entry which is preliminary data.</text>
</comment>
<name>A0A931GLU8_9ACTN</name>
<feature type="region of interest" description="Disordered" evidence="5">
    <location>
        <begin position="1"/>
        <end position="20"/>
    </location>
</feature>
<dbReference type="InterPro" id="IPR010432">
    <property type="entry name" value="RDD"/>
</dbReference>
<feature type="transmembrane region" description="Helical" evidence="6">
    <location>
        <begin position="75"/>
        <end position="92"/>
    </location>
</feature>
<dbReference type="EMBL" id="JADOUA010000001">
    <property type="protein sequence ID" value="MBG6091922.1"/>
    <property type="molecule type" value="Genomic_DNA"/>
</dbReference>
<accession>A0A931GLU8</accession>
<proteinExistence type="predicted"/>
<dbReference type="AlphaFoldDB" id="A0A931GLU8"/>
<keyword evidence="2 6" id="KW-0812">Transmembrane</keyword>
<dbReference type="RefSeq" id="WP_197014179.1">
    <property type="nucleotide sequence ID" value="NZ_BAABES010000002.1"/>
</dbReference>
<evidence type="ECO:0000256" key="3">
    <source>
        <dbReference type="ARBA" id="ARBA00022989"/>
    </source>
</evidence>
<keyword evidence="4 6" id="KW-0472">Membrane</keyword>
<protein>
    <submittedName>
        <fullName evidence="8">RDD family membrane protein YckC</fullName>
    </submittedName>
</protein>
<keyword evidence="9" id="KW-1185">Reference proteome</keyword>
<dbReference type="Pfam" id="PF06271">
    <property type="entry name" value="RDD"/>
    <property type="match status" value="1"/>
</dbReference>
<evidence type="ECO:0000256" key="2">
    <source>
        <dbReference type="ARBA" id="ARBA00022692"/>
    </source>
</evidence>
<feature type="transmembrane region" description="Helical" evidence="6">
    <location>
        <begin position="42"/>
        <end position="63"/>
    </location>
</feature>
<dbReference type="Proteomes" id="UP000614047">
    <property type="component" value="Unassembled WGS sequence"/>
</dbReference>
<feature type="transmembrane region" description="Helical" evidence="6">
    <location>
        <begin position="211"/>
        <end position="230"/>
    </location>
</feature>
<gene>
    <name evidence="8" type="ORF">IW256_006035</name>
</gene>
<keyword evidence="3 6" id="KW-1133">Transmembrane helix</keyword>
<reference evidence="8" key="1">
    <citation type="submission" date="2020-11" db="EMBL/GenBank/DDBJ databases">
        <title>Sequencing the genomes of 1000 actinobacteria strains.</title>
        <authorList>
            <person name="Klenk H.-P."/>
        </authorList>
    </citation>
    <scope>NUCLEOTIDE SEQUENCE</scope>
    <source>
        <strain evidence="8">DSM 43175</strain>
    </source>
</reference>
<evidence type="ECO:0000259" key="7">
    <source>
        <dbReference type="Pfam" id="PF06271"/>
    </source>
</evidence>
<evidence type="ECO:0000256" key="4">
    <source>
        <dbReference type="ARBA" id="ARBA00023136"/>
    </source>
</evidence>
<feature type="domain" description="RDD" evidence="7">
    <location>
        <begin position="32"/>
        <end position="133"/>
    </location>
</feature>
<evidence type="ECO:0000256" key="6">
    <source>
        <dbReference type="SAM" id="Phobius"/>
    </source>
</evidence>
<evidence type="ECO:0000313" key="8">
    <source>
        <dbReference type="EMBL" id="MBG6091922.1"/>
    </source>
</evidence>
<dbReference type="GO" id="GO:0016020">
    <property type="term" value="C:membrane"/>
    <property type="evidence" value="ECO:0007669"/>
    <property type="project" value="UniProtKB-SubCell"/>
</dbReference>
<evidence type="ECO:0000256" key="5">
    <source>
        <dbReference type="SAM" id="MobiDB-lite"/>
    </source>
</evidence>
<comment type="subcellular location">
    <subcellularLocation>
        <location evidence="1">Membrane</location>
        <topology evidence="1">Multi-pass membrane protein</topology>
    </subcellularLocation>
</comment>
<evidence type="ECO:0000256" key="1">
    <source>
        <dbReference type="ARBA" id="ARBA00004141"/>
    </source>
</evidence>
<organism evidence="8 9">
    <name type="scientific">Actinomadura viridis</name>
    <dbReference type="NCBI Taxonomy" id="58110"/>
    <lineage>
        <taxon>Bacteria</taxon>
        <taxon>Bacillati</taxon>
        <taxon>Actinomycetota</taxon>
        <taxon>Actinomycetes</taxon>
        <taxon>Streptosporangiales</taxon>
        <taxon>Thermomonosporaceae</taxon>
        <taxon>Actinomadura</taxon>
    </lineage>
</organism>